<evidence type="ECO:0000313" key="1">
    <source>
        <dbReference type="EMBL" id="CAB4219077.1"/>
    </source>
</evidence>
<proteinExistence type="predicted"/>
<sequence length="156" mass="17703">MKKQIIKRFTEFVNENHMDNMNDMDHENGQMLSHADGTEETDMATADALGCSPEELENYYIGSPVSRYDEPDFMDDFAPVMDLFYSDEENEGMGFELKTKGQIIWTVRDAGPGGYAQAHLFNHNGMKVVVVEGDDGPFVYVKPDNRRSADRSRGMM</sequence>
<reference evidence="1" key="1">
    <citation type="submission" date="2020-05" db="EMBL/GenBank/DDBJ databases">
        <authorList>
            <person name="Chiriac C."/>
            <person name="Salcher M."/>
            <person name="Ghai R."/>
            <person name="Kavagutti S V."/>
        </authorList>
    </citation>
    <scope>NUCLEOTIDE SEQUENCE</scope>
</reference>
<protein>
    <submittedName>
        <fullName evidence="1">Uncharacterized protein</fullName>
    </submittedName>
</protein>
<name>A0A6J5SXB3_9CAUD</name>
<accession>A0A6J5SXB3</accession>
<organism evidence="1">
    <name type="scientific">uncultured Caudovirales phage</name>
    <dbReference type="NCBI Taxonomy" id="2100421"/>
    <lineage>
        <taxon>Viruses</taxon>
        <taxon>Duplodnaviria</taxon>
        <taxon>Heunggongvirae</taxon>
        <taxon>Uroviricota</taxon>
        <taxon>Caudoviricetes</taxon>
        <taxon>Peduoviridae</taxon>
        <taxon>Maltschvirus</taxon>
        <taxon>Maltschvirus maltsch</taxon>
    </lineage>
</organism>
<gene>
    <name evidence="1" type="ORF">UFOVP1604_160</name>
</gene>
<dbReference type="EMBL" id="LR797474">
    <property type="protein sequence ID" value="CAB4219077.1"/>
    <property type="molecule type" value="Genomic_DNA"/>
</dbReference>